<comment type="subcellular location">
    <subcellularLocation>
        <location evidence="4">Nucleus</location>
    </subcellularLocation>
</comment>
<evidence type="ECO:0000256" key="10">
    <source>
        <dbReference type="ARBA" id="ARBA00023004"/>
    </source>
</evidence>
<comment type="caution">
    <text evidence="16">The sequence shown here is derived from an EMBL/GenBank/DDBJ whole genome shotgun (WGS) entry which is preliminary data.</text>
</comment>
<dbReference type="Pfam" id="PF05011">
    <property type="entry name" value="DBR1"/>
    <property type="match status" value="1"/>
</dbReference>
<name>A0AAE1BVV6_PETCI</name>
<dbReference type="GO" id="GO:0008419">
    <property type="term" value="F:RNA lariat debranching enzyme activity"/>
    <property type="evidence" value="ECO:0007669"/>
    <property type="project" value="TreeGrafter"/>
</dbReference>
<comment type="cofactor">
    <cofactor evidence="3">
        <name>Fe(2+)</name>
        <dbReference type="ChEBI" id="CHEBI:29033"/>
    </cofactor>
</comment>
<evidence type="ECO:0000256" key="8">
    <source>
        <dbReference type="ARBA" id="ARBA00022801"/>
    </source>
</evidence>
<comment type="similarity">
    <text evidence="5">Belongs to the lariat debranching enzyme family.</text>
</comment>
<gene>
    <name evidence="16" type="ORF">Pcinc_035773</name>
</gene>
<dbReference type="GO" id="GO:0005634">
    <property type="term" value="C:nucleus"/>
    <property type="evidence" value="ECO:0007669"/>
    <property type="project" value="UniProtKB-SubCell"/>
</dbReference>
<evidence type="ECO:0000256" key="13">
    <source>
        <dbReference type="ARBA" id="ARBA00058627"/>
    </source>
</evidence>
<feature type="region of interest" description="Disordered" evidence="14">
    <location>
        <begin position="465"/>
        <end position="485"/>
    </location>
</feature>
<dbReference type="PANTHER" id="PTHR12849:SF0">
    <property type="entry name" value="LARIAT DEBRANCHING ENZYME"/>
    <property type="match status" value="1"/>
</dbReference>
<evidence type="ECO:0000256" key="5">
    <source>
        <dbReference type="ARBA" id="ARBA00006045"/>
    </source>
</evidence>
<dbReference type="PANTHER" id="PTHR12849">
    <property type="entry name" value="RNA LARIAT DEBRANCHING ENZYME"/>
    <property type="match status" value="1"/>
</dbReference>
<evidence type="ECO:0000256" key="3">
    <source>
        <dbReference type="ARBA" id="ARBA00001954"/>
    </source>
</evidence>
<evidence type="ECO:0000313" key="16">
    <source>
        <dbReference type="EMBL" id="KAK3858006.1"/>
    </source>
</evidence>
<keyword evidence="12" id="KW-0539">Nucleus</keyword>
<dbReference type="Gene3D" id="3.60.21.10">
    <property type="match status" value="1"/>
</dbReference>
<evidence type="ECO:0000256" key="4">
    <source>
        <dbReference type="ARBA" id="ARBA00004123"/>
    </source>
</evidence>
<proteinExistence type="inferred from homology"/>
<evidence type="ECO:0000256" key="1">
    <source>
        <dbReference type="ARBA" id="ARBA00001936"/>
    </source>
</evidence>
<dbReference type="FunFam" id="3.60.21.10:FF:000035">
    <property type="entry name" value="Lariat debranching enzyme"/>
    <property type="match status" value="1"/>
</dbReference>
<evidence type="ECO:0000256" key="11">
    <source>
        <dbReference type="ARBA" id="ARBA00023211"/>
    </source>
</evidence>
<evidence type="ECO:0000256" key="6">
    <source>
        <dbReference type="ARBA" id="ARBA00022664"/>
    </source>
</evidence>
<dbReference type="InterPro" id="IPR029052">
    <property type="entry name" value="Metallo-depent_PP-like"/>
</dbReference>
<feature type="compositionally biased region" description="Low complexity" evidence="14">
    <location>
        <begin position="541"/>
        <end position="553"/>
    </location>
</feature>
<keyword evidence="7" id="KW-0479">Metal-binding</keyword>
<evidence type="ECO:0000256" key="9">
    <source>
        <dbReference type="ARBA" id="ARBA00022833"/>
    </source>
</evidence>
<reference evidence="16" key="1">
    <citation type="submission" date="2023-10" db="EMBL/GenBank/DDBJ databases">
        <title>Genome assemblies of two species of porcelain crab, Petrolisthes cinctipes and Petrolisthes manimaculis (Anomura: Porcellanidae).</title>
        <authorList>
            <person name="Angst P."/>
        </authorList>
    </citation>
    <scope>NUCLEOTIDE SEQUENCE</scope>
    <source>
        <strain evidence="16">PB745_01</strain>
        <tissue evidence="16">Gill</tissue>
    </source>
</reference>
<dbReference type="InterPro" id="IPR007708">
    <property type="entry name" value="DBR1_C"/>
</dbReference>
<dbReference type="Proteomes" id="UP001286313">
    <property type="component" value="Unassembled WGS sequence"/>
</dbReference>
<sequence>MRIGMKDVMDREQEGGRLAGSGVGTVQGLEWEARGHTQAGGGLVVRREGEERNEGWGRVALLPTLSEATGTSILSTKMHIAVEGCSHGELDTIYNSISRLEEIHGFKVDLLLCCGDFQSVRNEQDLKCMACPVKYMEMHDFYRYHSGEKTAPVLTIFIGGNHEASNYLQEFPYGGWVAPNIYYLGYAGVIRVGGLRIGGLSGIYKGPDYLKGHYEKSPYSEDSKRSVYHVRNLEVFRLKQLSGDHDIFMSHDWPRGVYHHGPKDRLMQMKKHFRSEIQNTTLGSRAAEDLLKKLCPKHWFSGHLHVKFPAVIHHKDASSGRSKVTKFLALDKCLPRREFLQVLEISGSNEPVELSYDAEWLTVLRLTNHLLSVLPNTVYMPGPGSSERYQFTPTVEEIEETMKLMDGNLRIQNNFTATAETYNHSRGKPRMEMVQMPSSRLNPQTTTLCDRLNIDDPMALLLGEKKRSVMSPKVNQPQSRLNDSELNVTLETSKMSNTPDEDVLSDDDNTDIVMEMKLSDSPSKPEGSLEFVLSPIRRDSSTSSESSQPIASSPLHSGGERRPGLMLSRPKAGNGSGTSPTQCDSSSASSSLSESEGSPHRSPHLKRTNEDQERFVPFSQPSSSSPVSSTNGKKMKKFKRRNEAIYSSTEEDA</sequence>
<feature type="compositionally biased region" description="Polar residues" evidence="14">
    <location>
        <begin position="473"/>
        <end position="485"/>
    </location>
</feature>
<keyword evidence="6" id="KW-0507">mRNA processing</keyword>
<keyword evidence="8" id="KW-0378">Hydrolase</keyword>
<evidence type="ECO:0000313" key="17">
    <source>
        <dbReference type="Proteomes" id="UP001286313"/>
    </source>
</evidence>
<dbReference type="SUPFAM" id="SSF56300">
    <property type="entry name" value="Metallo-dependent phosphatases"/>
    <property type="match status" value="1"/>
</dbReference>
<evidence type="ECO:0000256" key="2">
    <source>
        <dbReference type="ARBA" id="ARBA00001947"/>
    </source>
</evidence>
<feature type="domain" description="Lariat debranching enzyme C-terminal" evidence="15">
    <location>
        <begin position="312"/>
        <end position="458"/>
    </location>
</feature>
<dbReference type="AlphaFoldDB" id="A0AAE1BVV6"/>
<keyword evidence="17" id="KW-1185">Reference proteome</keyword>
<dbReference type="EMBL" id="JAWQEG010005443">
    <property type="protein sequence ID" value="KAK3858006.1"/>
    <property type="molecule type" value="Genomic_DNA"/>
</dbReference>
<dbReference type="InterPro" id="IPR004843">
    <property type="entry name" value="Calcineurin-like_PHP"/>
</dbReference>
<comment type="function">
    <text evidence="13">Cleaves the 2'-5' phosphodiester linkage at the branch point of lariat intron pre-mRNAs after splicing and converts them into linear molecules that are subsequently degraded. It thereby facilitates ribonucleotide turnover.</text>
</comment>
<comment type="cofactor">
    <cofactor evidence="1">
        <name>Mn(2+)</name>
        <dbReference type="ChEBI" id="CHEBI:29035"/>
    </cofactor>
</comment>
<organism evidence="16 17">
    <name type="scientific">Petrolisthes cinctipes</name>
    <name type="common">Flat porcelain crab</name>
    <dbReference type="NCBI Taxonomy" id="88211"/>
    <lineage>
        <taxon>Eukaryota</taxon>
        <taxon>Metazoa</taxon>
        <taxon>Ecdysozoa</taxon>
        <taxon>Arthropoda</taxon>
        <taxon>Crustacea</taxon>
        <taxon>Multicrustacea</taxon>
        <taxon>Malacostraca</taxon>
        <taxon>Eumalacostraca</taxon>
        <taxon>Eucarida</taxon>
        <taxon>Decapoda</taxon>
        <taxon>Pleocyemata</taxon>
        <taxon>Anomura</taxon>
        <taxon>Galatheoidea</taxon>
        <taxon>Porcellanidae</taxon>
        <taxon>Petrolisthes</taxon>
    </lineage>
</organism>
<evidence type="ECO:0000256" key="7">
    <source>
        <dbReference type="ARBA" id="ARBA00022723"/>
    </source>
</evidence>
<feature type="region of interest" description="Disordered" evidence="14">
    <location>
        <begin position="537"/>
        <end position="653"/>
    </location>
</feature>
<comment type="cofactor">
    <cofactor evidence="2">
        <name>Zn(2+)</name>
        <dbReference type="ChEBI" id="CHEBI:29105"/>
    </cofactor>
</comment>
<dbReference type="GO" id="GO:0046872">
    <property type="term" value="F:metal ion binding"/>
    <property type="evidence" value="ECO:0007669"/>
    <property type="project" value="UniProtKB-KW"/>
</dbReference>
<accession>A0AAE1BVV6</accession>
<dbReference type="GO" id="GO:0000398">
    <property type="term" value="P:mRNA splicing, via spliceosome"/>
    <property type="evidence" value="ECO:0007669"/>
    <property type="project" value="TreeGrafter"/>
</dbReference>
<evidence type="ECO:0000256" key="12">
    <source>
        <dbReference type="ARBA" id="ARBA00023242"/>
    </source>
</evidence>
<keyword evidence="10" id="KW-0408">Iron</keyword>
<feature type="compositionally biased region" description="Low complexity" evidence="14">
    <location>
        <begin position="615"/>
        <end position="629"/>
    </location>
</feature>
<dbReference type="CDD" id="cd00844">
    <property type="entry name" value="MPP_Dbr1_N"/>
    <property type="match status" value="1"/>
</dbReference>
<keyword evidence="11" id="KW-0464">Manganese</keyword>
<evidence type="ECO:0000256" key="14">
    <source>
        <dbReference type="SAM" id="MobiDB-lite"/>
    </source>
</evidence>
<protein>
    <recommendedName>
        <fullName evidence="15">Lariat debranching enzyme C-terminal domain-containing protein</fullName>
    </recommendedName>
</protein>
<dbReference type="Pfam" id="PF00149">
    <property type="entry name" value="Metallophos"/>
    <property type="match status" value="1"/>
</dbReference>
<feature type="compositionally biased region" description="Low complexity" evidence="14">
    <location>
        <begin position="579"/>
        <end position="596"/>
    </location>
</feature>
<keyword evidence="9" id="KW-0862">Zinc</keyword>
<dbReference type="InterPro" id="IPR041816">
    <property type="entry name" value="Dbr1_N"/>
</dbReference>
<dbReference type="SMART" id="SM01124">
    <property type="entry name" value="DBR1"/>
    <property type="match status" value="1"/>
</dbReference>
<evidence type="ECO:0000259" key="15">
    <source>
        <dbReference type="SMART" id="SM01124"/>
    </source>
</evidence>